<dbReference type="AlphaFoldDB" id="A0A238XNG3"/>
<accession>A0A238XNG3</accession>
<gene>
    <name evidence="6" type="ORF">SAMN04488111_1945</name>
</gene>
<dbReference type="EMBL" id="FZNX01000003">
    <property type="protein sequence ID" value="SNR60091.1"/>
    <property type="molecule type" value="Genomic_DNA"/>
</dbReference>
<keyword evidence="6" id="KW-0413">Isomerase</keyword>
<comment type="subcellular location">
    <subcellularLocation>
        <location evidence="1">Cell envelope</location>
    </subcellularLocation>
</comment>
<dbReference type="PANTHER" id="PTHR42852">
    <property type="entry name" value="THIOL:DISULFIDE INTERCHANGE PROTEIN DSBE"/>
    <property type="match status" value="1"/>
</dbReference>
<proteinExistence type="predicted"/>
<evidence type="ECO:0000256" key="1">
    <source>
        <dbReference type="ARBA" id="ARBA00004196"/>
    </source>
</evidence>
<organism evidence="6 7">
    <name type="scientific">Lutibacter flavus</name>
    <dbReference type="NCBI Taxonomy" id="691689"/>
    <lineage>
        <taxon>Bacteria</taxon>
        <taxon>Pseudomonadati</taxon>
        <taxon>Bacteroidota</taxon>
        <taxon>Flavobacteriia</taxon>
        <taxon>Flavobacteriales</taxon>
        <taxon>Flavobacteriaceae</taxon>
        <taxon>Lutibacter</taxon>
    </lineage>
</organism>
<dbReference type="GO" id="GO:0016853">
    <property type="term" value="F:isomerase activity"/>
    <property type="evidence" value="ECO:0007669"/>
    <property type="project" value="UniProtKB-KW"/>
</dbReference>
<dbReference type="GO" id="GO:0030313">
    <property type="term" value="C:cell envelope"/>
    <property type="evidence" value="ECO:0007669"/>
    <property type="project" value="UniProtKB-SubCell"/>
</dbReference>
<dbReference type="Pfam" id="PF00578">
    <property type="entry name" value="AhpC-TSA"/>
    <property type="match status" value="1"/>
</dbReference>
<dbReference type="OrthoDB" id="743079at2"/>
<reference evidence="7" key="1">
    <citation type="submission" date="2017-06" db="EMBL/GenBank/DDBJ databases">
        <authorList>
            <person name="Varghese N."/>
            <person name="Submissions S."/>
        </authorList>
    </citation>
    <scope>NUCLEOTIDE SEQUENCE [LARGE SCALE GENOMIC DNA]</scope>
    <source>
        <strain evidence="7">DSM 27993</strain>
    </source>
</reference>
<evidence type="ECO:0000256" key="2">
    <source>
        <dbReference type="ARBA" id="ARBA00022748"/>
    </source>
</evidence>
<name>A0A238XNG3_9FLAO</name>
<dbReference type="SUPFAM" id="SSF52833">
    <property type="entry name" value="Thioredoxin-like"/>
    <property type="match status" value="1"/>
</dbReference>
<dbReference type="InterPro" id="IPR013766">
    <property type="entry name" value="Thioredoxin_domain"/>
</dbReference>
<dbReference type="CDD" id="cd02966">
    <property type="entry name" value="TlpA_like_family"/>
    <property type="match status" value="1"/>
</dbReference>
<evidence type="ECO:0000259" key="5">
    <source>
        <dbReference type="PROSITE" id="PS51352"/>
    </source>
</evidence>
<protein>
    <submittedName>
        <fullName evidence="6">Thiol-disulfide isomerase or thioredoxin</fullName>
    </submittedName>
</protein>
<evidence type="ECO:0000256" key="3">
    <source>
        <dbReference type="ARBA" id="ARBA00023157"/>
    </source>
</evidence>
<keyword evidence="7" id="KW-1185">Reference proteome</keyword>
<dbReference type="InterPro" id="IPR000866">
    <property type="entry name" value="AhpC/TSA"/>
</dbReference>
<evidence type="ECO:0000256" key="4">
    <source>
        <dbReference type="ARBA" id="ARBA00023284"/>
    </source>
</evidence>
<dbReference type="PROSITE" id="PS51257">
    <property type="entry name" value="PROKAR_LIPOPROTEIN"/>
    <property type="match status" value="1"/>
</dbReference>
<dbReference type="PROSITE" id="PS51352">
    <property type="entry name" value="THIOREDOXIN_2"/>
    <property type="match status" value="1"/>
</dbReference>
<dbReference type="GO" id="GO:0017004">
    <property type="term" value="P:cytochrome complex assembly"/>
    <property type="evidence" value="ECO:0007669"/>
    <property type="project" value="UniProtKB-KW"/>
</dbReference>
<keyword evidence="3" id="KW-1015">Disulfide bond</keyword>
<dbReference type="Gene3D" id="3.40.30.10">
    <property type="entry name" value="Glutaredoxin"/>
    <property type="match status" value="1"/>
</dbReference>
<dbReference type="InterPro" id="IPR050553">
    <property type="entry name" value="Thioredoxin_ResA/DsbE_sf"/>
</dbReference>
<sequence>MKKIIWLFVAVLIVSCKSEQNDFVTLNGKLKTSGVEKLLVQGKDYSKEILVSKDGSFSDTLKVLDGVYAISNGNDRLTLFLKNGYNLNVNFKGEKLSDGALFNGNGAETNSFIENKRMFYVSEDANPKTYFKLDKEEYEAKLTAAKSLLKSYKDDAPNLDSIIGVMDARNDQMFFRYVESNYEKVHENLLRFAKGTSSPEFVNYENFNGGTTSLSDLKGKYVYIDVWATWCKPCKDEIPSLKILENDFHGKNIEFVSISVDKLNAYETWKKMVKDLDLKGVQLFADNNFESDFITAYGINSIPRFILLDPEGNIVDANANRPSNPELRELLLELGI</sequence>
<dbReference type="PANTHER" id="PTHR42852:SF6">
    <property type="entry name" value="THIOL:DISULFIDE INTERCHANGE PROTEIN DSBE"/>
    <property type="match status" value="1"/>
</dbReference>
<feature type="domain" description="Thioredoxin" evidence="5">
    <location>
        <begin position="192"/>
        <end position="336"/>
    </location>
</feature>
<dbReference type="Proteomes" id="UP000198412">
    <property type="component" value="Unassembled WGS sequence"/>
</dbReference>
<keyword evidence="2" id="KW-0201">Cytochrome c-type biogenesis</keyword>
<keyword evidence="4" id="KW-0676">Redox-active center</keyword>
<dbReference type="RefSeq" id="WP_089378250.1">
    <property type="nucleotide sequence ID" value="NZ_FZNX01000003.1"/>
</dbReference>
<dbReference type="InterPro" id="IPR036249">
    <property type="entry name" value="Thioredoxin-like_sf"/>
</dbReference>
<evidence type="ECO:0000313" key="6">
    <source>
        <dbReference type="EMBL" id="SNR60091.1"/>
    </source>
</evidence>
<evidence type="ECO:0000313" key="7">
    <source>
        <dbReference type="Proteomes" id="UP000198412"/>
    </source>
</evidence>